<dbReference type="Proteomes" id="UP001055804">
    <property type="component" value="Unassembled WGS sequence"/>
</dbReference>
<gene>
    <name evidence="1" type="ORF">NJQ99_03795</name>
</gene>
<sequence>MRPGRSAGTRRARQGSQGFGFFRLPPGEYAVIVFHDENDNGLLDTGIFGVPVEGYGFSNNAEGFLSAPAWRAARVVLGNADHKRIAISLIY</sequence>
<dbReference type="InterPro" id="IPR018673">
    <property type="entry name" value="DUF2141"/>
</dbReference>
<evidence type="ECO:0000313" key="1">
    <source>
        <dbReference type="EMBL" id="MCP1335524.1"/>
    </source>
</evidence>
<keyword evidence="2" id="KW-1185">Reference proteome</keyword>
<reference evidence="1" key="1">
    <citation type="submission" date="2022-06" db="EMBL/GenBank/DDBJ databases">
        <title>Isolation and Genomics of Futiania mangrovii gen. nov., sp. nov., a Rare and Metabolically-versatile member in the Class Alphaproteobacteria.</title>
        <authorList>
            <person name="Liu L."/>
            <person name="Huang W.-C."/>
            <person name="Pan J."/>
            <person name="Li J."/>
            <person name="Huang Y."/>
            <person name="Du H."/>
            <person name="Liu Y."/>
            <person name="Li M."/>
        </authorList>
    </citation>
    <scope>NUCLEOTIDE SEQUENCE</scope>
    <source>
        <strain evidence="1">FT118</strain>
    </source>
</reference>
<dbReference type="EMBL" id="JAMZFT010000001">
    <property type="protein sequence ID" value="MCP1335524.1"/>
    <property type="molecule type" value="Genomic_DNA"/>
</dbReference>
<name>A0A9J6P7Z7_9PROT</name>
<evidence type="ECO:0000313" key="2">
    <source>
        <dbReference type="Proteomes" id="UP001055804"/>
    </source>
</evidence>
<organism evidence="1 2">
    <name type="scientific">Futiania mangrovi</name>
    <dbReference type="NCBI Taxonomy" id="2959716"/>
    <lineage>
        <taxon>Bacteria</taxon>
        <taxon>Pseudomonadati</taxon>
        <taxon>Pseudomonadota</taxon>
        <taxon>Alphaproteobacteria</taxon>
        <taxon>Futianiales</taxon>
        <taxon>Futianiaceae</taxon>
        <taxon>Futiania</taxon>
    </lineage>
</organism>
<proteinExistence type="predicted"/>
<dbReference type="Pfam" id="PF09912">
    <property type="entry name" value="DUF2141"/>
    <property type="match status" value="1"/>
</dbReference>
<accession>A0A9J6P7Z7</accession>
<comment type="caution">
    <text evidence="1">The sequence shown here is derived from an EMBL/GenBank/DDBJ whole genome shotgun (WGS) entry which is preliminary data.</text>
</comment>
<dbReference type="AlphaFoldDB" id="A0A9J6P7Z7"/>
<protein>
    <submittedName>
        <fullName evidence="1">DUF2141 domain-containing protein</fullName>
    </submittedName>
</protein>